<evidence type="ECO:0000313" key="2">
    <source>
        <dbReference type="Proteomes" id="UP000020681"/>
    </source>
</evidence>
<keyword evidence="2" id="KW-1185">Reference proteome</keyword>
<organism evidence="1 2">
    <name type="scientific">Mycobacterium ulcerans str. Harvey</name>
    <dbReference type="NCBI Taxonomy" id="1299332"/>
    <lineage>
        <taxon>Bacteria</taxon>
        <taxon>Bacillati</taxon>
        <taxon>Actinomycetota</taxon>
        <taxon>Actinomycetes</taxon>
        <taxon>Mycobacteriales</taxon>
        <taxon>Mycobacteriaceae</taxon>
        <taxon>Mycobacterium</taxon>
        <taxon>Mycobacterium ulcerans group</taxon>
    </lineage>
</organism>
<protein>
    <submittedName>
        <fullName evidence="1">Lipoprotein lprH</fullName>
    </submittedName>
</protein>
<dbReference type="Proteomes" id="UP000020681">
    <property type="component" value="Unassembled WGS sequence"/>
</dbReference>
<sequence>MQNGFRVVSQCHGDAFAGIRRGSSGDHAQSFGTPAEGVLVWSMGRSDWKCDYGLGAVVRGRSGHIRV</sequence>
<dbReference type="EMBL" id="JAOL01000048">
    <property type="protein sequence ID" value="EUA93719.1"/>
    <property type="molecule type" value="Genomic_DNA"/>
</dbReference>
<keyword evidence="1" id="KW-0449">Lipoprotein</keyword>
<comment type="caution">
    <text evidence="1">The sequence shown here is derived from an EMBL/GenBank/DDBJ whole genome shotgun (WGS) entry which is preliminary data.</text>
</comment>
<name>A0ABN0R9A7_MYCUL</name>
<proteinExistence type="predicted"/>
<gene>
    <name evidence="1" type="ORF">I551_9020</name>
</gene>
<accession>A0ABN0R9A7</accession>
<reference evidence="1 2" key="1">
    <citation type="submission" date="2014-01" db="EMBL/GenBank/DDBJ databases">
        <authorList>
            <person name="Dobos K."/>
            <person name="Lenaerts A."/>
            <person name="Ordway D."/>
            <person name="DeGroote M.A."/>
            <person name="Parker T."/>
            <person name="Sizemore C."/>
            <person name="Tallon L.J."/>
            <person name="Sadzewicz L.K."/>
            <person name="Sengamalay N."/>
            <person name="Fraser C.M."/>
            <person name="Hine E."/>
            <person name="Shefchek K.A."/>
            <person name="Das S.P."/>
            <person name="Tettelin H."/>
        </authorList>
    </citation>
    <scope>NUCLEOTIDE SEQUENCE [LARGE SCALE GENOMIC DNA]</scope>
    <source>
        <strain evidence="1 2">Harvey</strain>
    </source>
</reference>
<evidence type="ECO:0000313" key="1">
    <source>
        <dbReference type="EMBL" id="EUA93719.1"/>
    </source>
</evidence>